<dbReference type="Proteomes" id="UP000044841">
    <property type="component" value="Unassembled WGS sequence"/>
</dbReference>
<organism evidence="3 4">
    <name type="scientific">Rhizoctonia solani</name>
    <dbReference type="NCBI Taxonomy" id="456999"/>
    <lineage>
        <taxon>Eukaryota</taxon>
        <taxon>Fungi</taxon>
        <taxon>Dikarya</taxon>
        <taxon>Basidiomycota</taxon>
        <taxon>Agaricomycotina</taxon>
        <taxon>Agaricomycetes</taxon>
        <taxon>Cantharellales</taxon>
        <taxon>Ceratobasidiaceae</taxon>
        <taxon>Rhizoctonia</taxon>
    </lineage>
</organism>
<evidence type="ECO:0000313" key="4">
    <source>
        <dbReference type="Proteomes" id="UP000044841"/>
    </source>
</evidence>
<feature type="compositionally biased region" description="Basic and acidic residues" evidence="2">
    <location>
        <begin position="497"/>
        <end position="514"/>
    </location>
</feature>
<dbReference type="Gene3D" id="3.40.50.300">
    <property type="entry name" value="P-loop containing nucleotide triphosphate hydrolases"/>
    <property type="match status" value="1"/>
</dbReference>
<reference evidence="3 4" key="1">
    <citation type="submission" date="2015-07" db="EMBL/GenBank/DDBJ databases">
        <authorList>
            <person name="Noorani M."/>
        </authorList>
    </citation>
    <scope>NUCLEOTIDE SEQUENCE [LARGE SCALE GENOMIC DNA]</scope>
    <source>
        <strain evidence="3">BBA 69670</strain>
    </source>
</reference>
<dbReference type="InterPro" id="IPR027417">
    <property type="entry name" value="P-loop_NTPase"/>
</dbReference>
<feature type="compositionally biased region" description="Polar residues" evidence="2">
    <location>
        <begin position="465"/>
        <end position="492"/>
    </location>
</feature>
<gene>
    <name evidence="3" type="ORF">RSOLAG22IIIB_11310</name>
</gene>
<evidence type="ECO:0000256" key="1">
    <source>
        <dbReference type="SAM" id="Coils"/>
    </source>
</evidence>
<keyword evidence="1" id="KW-0175">Coiled coil</keyword>
<dbReference type="EMBL" id="CYGV01001460">
    <property type="protein sequence ID" value="CUA74573.1"/>
    <property type="molecule type" value="Genomic_DNA"/>
</dbReference>
<sequence length="514" mass="57632">MNHHLEEPGTRSLSEYLPTGGLEAPLAEANIILLFGCTGTGKTSFANVASSSGMQVGKGLRSSTKHLEASNIFQVDNQPIIIVDCPGFNDTYLTETEILRRLAEFLTTAYTSKYSIIGLLYFHNISDTRVGGSSFLHMNLFKALCGRSALKNAIYVTNMWSEPPTEDQIMREAELHDTEKFFGAALIEGAQMARHYNTRESAHEIVRKLLGKNPVITKLQRQLVDDKMPLENTDAGLIIGEDLEDDLRKQQQEMTDLKEEKEKALESNNQNWLRRLEAQEERTKAKEEQLIGQLRALKSKTKMQSEATSLQSRPDQGVIIDPDHLALQVREQMEAKMNELTQNARRNNRPLDSYTSSQQEWDRQKNNELAREIERINAEAAYSHSRTRGNRGPVDLVLDFGSTVFSTVARGLRRGTSSDTIEGSHPSGATLHRTPGPVMENVGGSFGSPRPVRSPSLDDMRHQRGQTGSSLQAHQHGSTYVQEARTTSSSKRGQGYESRRVFDRRDTSSGHERY</sequence>
<dbReference type="AlphaFoldDB" id="A0A0K6G7I2"/>
<evidence type="ECO:0000256" key="2">
    <source>
        <dbReference type="SAM" id="MobiDB-lite"/>
    </source>
</evidence>
<name>A0A0K6G7I2_9AGAM</name>
<dbReference type="SUPFAM" id="SSF52540">
    <property type="entry name" value="P-loop containing nucleoside triphosphate hydrolases"/>
    <property type="match status" value="1"/>
</dbReference>
<accession>A0A0K6G7I2</accession>
<feature type="region of interest" description="Disordered" evidence="2">
    <location>
        <begin position="341"/>
        <end position="365"/>
    </location>
</feature>
<keyword evidence="4" id="KW-1185">Reference proteome</keyword>
<dbReference type="CDD" id="cd00882">
    <property type="entry name" value="Ras_like_GTPase"/>
    <property type="match status" value="1"/>
</dbReference>
<evidence type="ECO:0000313" key="3">
    <source>
        <dbReference type="EMBL" id="CUA74573.1"/>
    </source>
</evidence>
<proteinExistence type="predicted"/>
<protein>
    <recommendedName>
        <fullName evidence="5">G domain-containing protein</fullName>
    </recommendedName>
</protein>
<feature type="region of interest" description="Disordered" evidence="2">
    <location>
        <begin position="415"/>
        <end position="514"/>
    </location>
</feature>
<feature type="coiled-coil region" evidence="1">
    <location>
        <begin position="240"/>
        <end position="293"/>
    </location>
</feature>
<evidence type="ECO:0008006" key="5">
    <source>
        <dbReference type="Google" id="ProtNLM"/>
    </source>
</evidence>